<evidence type="ECO:0000313" key="2">
    <source>
        <dbReference type="Proteomes" id="UP000184404"/>
    </source>
</evidence>
<gene>
    <name evidence="1" type="ORF">SAMN02745190_02370</name>
</gene>
<dbReference type="STRING" id="1123243.SAMN02745190_02370"/>
<sequence length="82" mass="9012">MGLPVVMVSQEEDDFCGDLAGVFSANQRFAPWQTNHVICCPDERAGDCAGWMGYGGCKKEYSHCICRVKPDEIVSGVEILLQ</sequence>
<dbReference type="EMBL" id="FQUG01000013">
    <property type="protein sequence ID" value="SHF31420.1"/>
    <property type="molecule type" value="Genomic_DNA"/>
</dbReference>
<protein>
    <submittedName>
        <fullName evidence="1">Uncharacterized protein</fullName>
    </submittedName>
</protein>
<dbReference type="RefSeq" id="WP_144340541.1">
    <property type="nucleotide sequence ID" value="NZ_FQUG01000013.1"/>
</dbReference>
<name>A0A1M5AMB6_9FIRM</name>
<evidence type="ECO:0000313" key="1">
    <source>
        <dbReference type="EMBL" id="SHF31420.1"/>
    </source>
</evidence>
<keyword evidence="2" id="KW-1185">Reference proteome</keyword>
<proteinExistence type="predicted"/>
<dbReference type="Gene3D" id="3.40.50.2000">
    <property type="entry name" value="Glycogen Phosphorylase B"/>
    <property type="match status" value="1"/>
</dbReference>
<dbReference type="OrthoDB" id="9779555at2"/>
<organism evidence="1 2">
    <name type="scientific">Schwartzia succinivorans DSM 10502</name>
    <dbReference type="NCBI Taxonomy" id="1123243"/>
    <lineage>
        <taxon>Bacteria</taxon>
        <taxon>Bacillati</taxon>
        <taxon>Bacillota</taxon>
        <taxon>Negativicutes</taxon>
        <taxon>Selenomonadales</taxon>
        <taxon>Selenomonadaceae</taxon>
        <taxon>Schwartzia</taxon>
    </lineage>
</organism>
<reference evidence="1 2" key="1">
    <citation type="submission" date="2016-11" db="EMBL/GenBank/DDBJ databases">
        <authorList>
            <person name="Jaros S."/>
            <person name="Januszkiewicz K."/>
            <person name="Wedrychowicz H."/>
        </authorList>
    </citation>
    <scope>NUCLEOTIDE SEQUENCE [LARGE SCALE GENOMIC DNA]</scope>
    <source>
        <strain evidence="1 2">DSM 10502</strain>
    </source>
</reference>
<accession>A0A1M5AMB6</accession>
<dbReference type="AlphaFoldDB" id="A0A1M5AMB6"/>
<dbReference type="Proteomes" id="UP000184404">
    <property type="component" value="Unassembled WGS sequence"/>
</dbReference>